<proteinExistence type="predicted"/>
<evidence type="ECO:0008006" key="3">
    <source>
        <dbReference type="Google" id="ProtNLM"/>
    </source>
</evidence>
<sequence>MAHPSEKFCSGSNFHKYFEVYQLCDQTSHIAIDCPWMYSKCLFPKCLGLRMLLTCDSNISKGKKYLKCHMPDCEGFQWLDDAMKGKISSVKCYLCEDDDHVGKDCPWEGYPCKISGCSGWRHILTSHTKETPREEVPFV</sequence>
<dbReference type="InParanoid" id="A0A200Q0H9"/>
<comment type="caution">
    <text evidence="1">The sequence shown here is derived from an EMBL/GenBank/DDBJ whole genome shotgun (WGS) entry which is preliminary data.</text>
</comment>
<organism evidence="1 2">
    <name type="scientific">Macleaya cordata</name>
    <name type="common">Five-seeded plume-poppy</name>
    <name type="synonym">Bocconia cordata</name>
    <dbReference type="NCBI Taxonomy" id="56857"/>
    <lineage>
        <taxon>Eukaryota</taxon>
        <taxon>Viridiplantae</taxon>
        <taxon>Streptophyta</taxon>
        <taxon>Embryophyta</taxon>
        <taxon>Tracheophyta</taxon>
        <taxon>Spermatophyta</taxon>
        <taxon>Magnoliopsida</taxon>
        <taxon>Ranunculales</taxon>
        <taxon>Papaveraceae</taxon>
        <taxon>Papaveroideae</taxon>
        <taxon>Macleaya</taxon>
    </lineage>
</organism>
<accession>A0A200Q0H9</accession>
<keyword evidence="2" id="KW-1185">Reference proteome</keyword>
<dbReference type="EMBL" id="MVGT01003453">
    <property type="protein sequence ID" value="OVA03958.1"/>
    <property type="molecule type" value="Genomic_DNA"/>
</dbReference>
<reference evidence="1 2" key="1">
    <citation type="journal article" date="2017" name="Mol. Plant">
        <title>The Genome of Medicinal Plant Macleaya cordata Provides New Insights into Benzylisoquinoline Alkaloids Metabolism.</title>
        <authorList>
            <person name="Liu X."/>
            <person name="Liu Y."/>
            <person name="Huang P."/>
            <person name="Ma Y."/>
            <person name="Qing Z."/>
            <person name="Tang Q."/>
            <person name="Cao H."/>
            <person name="Cheng P."/>
            <person name="Zheng Y."/>
            <person name="Yuan Z."/>
            <person name="Zhou Y."/>
            <person name="Liu J."/>
            <person name="Tang Z."/>
            <person name="Zhuo Y."/>
            <person name="Zhang Y."/>
            <person name="Yu L."/>
            <person name="Huang J."/>
            <person name="Yang P."/>
            <person name="Peng Q."/>
            <person name="Zhang J."/>
            <person name="Jiang W."/>
            <person name="Zhang Z."/>
            <person name="Lin K."/>
            <person name="Ro D.K."/>
            <person name="Chen X."/>
            <person name="Xiong X."/>
            <person name="Shang Y."/>
            <person name="Huang S."/>
            <person name="Zeng J."/>
        </authorList>
    </citation>
    <scope>NUCLEOTIDE SEQUENCE [LARGE SCALE GENOMIC DNA]</scope>
    <source>
        <strain evidence="2">cv. BLH2017</strain>
        <tissue evidence="1">Root</tissue>
    </source>
</reference>
<dbReference type="Proteomes" id="UP000195402">
    <property type="component" value="Unassembled WGS sequence"/>
</dbReference>
<evidence type="ECO:0000313" key="2">
    <source>
        <dbReference type="Proteomes" id="UP000195402"/>
    </source>
</evidence>
<gene>
    <name evidence="1" type="ORF">BVC80_8691g4</name>
</gene>
<protein>
    <recommendedName>
        <fullName evidence="3">Zinc finger protein</fullName>
    </recommendedName>
</protein>
<evidence type="ECO:0000313" key="1">
    <source>
        <dbReference type="EMBL" id="OVA03958.1"/>
    </source>
</evidence>
<dbReference type="AlphaFoldDB" id="A0A200Q0H9"/>
<name>A0A200Q0H9_MACCD</name>